<accession>A0A0R1XSJ5</accession>
<evidence type="ECO:0000313" key="3">
    <source>
        <dbReference type="Proteomes" id="UP000051236"/>
    </source>
</evidence>
<dbReference type="PATRIC" id="fig|1423734.3.peg.3269"/>
<keyword evidence="1" id="KW-0472">Membrane</keyword>
<feature type="transmembrane region" description="Helical" evidence="1">
    <location>
        <begin position="57"/>
        <end position="75"/>
    </location>
</feature>
<protein>
    <submittedName>
        <fullName evidence="2">Uncharacterized protein</fullName>
    </submittedName>
</protein>
<reference evidence="2 3" key="1">
    <citation type="journal article" date="2015" name="Genome Announc.">
        <title>Expanding the biotechnology potential of lactobacilli through comparative genomics of 213 strains and associated genera.</title>
        <authorList>
            <person name="Sun Z."/>
            <person name="Harris H.M."/>
            <person name="McCann A."/>
            <person name="Guo C."/>
            <person name="Argimon S."/>
            <person name="Zhang W."/>
            <person name="Yang X."/>
            <person name="Jeffery I.B."/>
            <person name="Cooney J.C."/>
            <person name="Kagawa T.F."/>
            <person name="Liu W."/>
            <person name="Song Y."/>
            <person name="Salvetti E."/>
            <person name="Wrobel A."/>
            <person name="Rasinkangas P."/>
            <person name="Parkhill J."/>
            <person name="Rea M.C."/>
            <person name="O'Sullivan O."/>
            <person name="Ritari J."/>
            <person name="Douillard F.P."/>
            <person name="Paul Ross R."/>
            <person name="Yang R."/>
            <person name="Briner A.E."/>
            <person name="Felis G.E."/>
            <person name="de Vos W.M."/>
            <person name="Barrangou R."/>
            <person name="Klaenhammer T.R."/>
            <person name="Caufield P.W."/>
            <person name="Cui Y."/>
            <person name="Zhang H."/>
            <person name="O'Toole P.W."/>
        </authorList>
    </citation>
    <scope>NUCLEOTIDE SEQUENCE [LARGE SCALE GENOMIC DNA]</scope>
    <source>
        <strain evidence="2 3">DSM 18527</strain>
    </source>
</reference>
<sequence length="125" mass="14289">MSVSGIGGHAGIILDMKRGNIMTYWQALKRGMRYLIFPRHDAKQVPDFLATSIAKRAYVIIGMIMTFVAGFVPFVKHWSVQIIVLWFIGLLLFLTMVLSPIYVSVLYWLTRWTAKKSPQSTMTPH</sequence>
<dbReference type="AlphaFoldDB" id="A0A0R1XSJ5"/>
<proteinExistence type="predicted"/>
<feature type="transmembrane region" description="Helical" evidence="1">
    <location>
        <begin position="81"/>
        <end position="109"/>
    </location>
</feature>
<comment type="caution">
    <text evidence="2">The sequence shown here is derived from an EMBL/GenBank/DDBJ whole genome shotgun (WGS) entry which is preliminary data.</text>
</comment>
<evidence type="ECO:0000256" key="1">
    <source>
        <dbReference type="SAM" id="Phobius"/>
    </source>
</evidence>
<evidence type="ECO:0000313" key="2">
    <source>
        <dbReference type="EMBL" id="KRM33138.1"/>
    </source>
</evidence>
<keyword evidence="1" id="KW-0812">Transmembrane</keyword>
<keyword evidence="3" id="KW-1185">Reference proteome</keyword>
<name>A0A0R1XSJ5_9LACO</name>
<dbReference type="EMBL" id="AZGA01000057">
    <property type="protein sequence ID" value="KRM33138.1"/>
    <property type="molecule type" value="Genomic_DNA"/>
</dbReference>
<organism evidence="2 3">
    <name type="scientific">Agrilactobacillus composti DSM 18527 = JCM 14202</name>
    <dbReference type="NCBI Taxonomy" id="1423734"/>
    <lineage>
        <taxon>Bacteria</taxon>
        <taxon>Bacillati</taxon>
        <taxon>Bacillota</taxon>
        <taxon>Bacilli</taxon>
        <taxon>Lactobacillales</taxon>
        <taxon>Lactobacillaceae</taxon>
        <taxon>Agrilactobacillus</taxon>
    </lineage>
</organism>
<dbReference type="Proteomes" id="UP000051236">
    <property type="component" value="Unassembled WGS sequence"/>
</dbReference>
<keyword evidence="1" id="KW-1133">Transmembrane helix</keyword>
<gene>
    <name evidence="2" type="ORF">FC83_GL003219</name>
</gene>